<dbReference type="AlphaFoldDB" id="A0A7S3ZSM8"/>
<evidence type="ECO:0000313" key="4">
    <source>
        <dbReference type="Proteomes" id="UP000789595"/>
    </source>
</evidence>
<evidence type="ECO:0000259" key="1">
    <source>
        <dbReference type="PROSITE" id="PS50072"/>
    </source>
</evidence>
<dbReference type="InterPro" id="IPR029000">
    <property type="entry name" value="Cyclophilin-like_dom_sf"/>
</dbReference>
<proteinExistence type="predicted"/>
<name>A0A7S3ZSM8_9STRA</name>
<dbReference type="Pfam" id="PF00160">
    <property type="entry name" value="Pro_isomerase"/>
    <property type="match status" value="1"/>
</dbReference>
<keyword evidence="4" id="KW-1185">Reference proteome</keyword>
<sequence length="314" mass="34314">MPRKPEATITVAGLADDSAYTKACIVAQELADALGNHAVECQYFMEQQWDDYLRVKQAKVRGRCISHKTSPLVLVNERGRDHYVGSDRDLDKLFQAELGRPPSPVDMAAVDKTTLDRYLKILSKSGNPYVYLDVQFAADRENTKPRKVVIELFSEICPKSCAHFRALCTGQLGSVEHEGEEVKLHYRGCPFHRVVPNGFVCTGDVVSGNGLGNAGEPLADEHFGFPLDVPGTVGFARGDAPHTNHQQFFITLSDQSWLQTKAVAFGRVVKGLDAIRQIGALPLKGERPVENVIIANCNVVNLVDGFGLGHGGGM</sequence>
<evidence type="ECO:0000313" key="2">
    <source>
        <dbReference type="EMBL" id="CAE0692432.1"/>
    </source>
</evidence>
<reference evidence="3" key="2">
    <citation type="submission" date="2021-11" db="EMBL/GenBank/DDBJ databases">
        <authorList>
            <consortium name="Genoscope - CEA"/>
            <person name="William W."/>
        </authorList>
    </citation>
    <scope>NUCLEOTIDE SEQUENCE</scope>
</reference>
<dbReference type="PANTHER" id="PTHR11071:SF561">
    <property type="entry name" value="PEPTIDYL-PROLYL CIS-TRANS ISOMERASE D-RELATED"/>
    <property type="match status" value="1"/>
</dbReference>
<dbReference type="EMBL" id="CAKKNE010000003">
    <property type="protein sequence ID" value="CAH0370316.1"/>
    <property type="molecule type" value="Genomic_DNA"/>
</dbReference>
<dbReference type="OrthoDB" id="202505at2759"/>
<dbReference type="Gene3D" id="2.40.100.10">
    <property type="entry name" value="Cyclophilin-like"/>
    <property type="match status" value="1"/>
</dbReference>
<dbReference type="PANTHER" id="PTHR11071">
    <property type="entry name" value="PEPTIDYL-PROLYL CIS-TRANS ISOMERASE"/>
    <property type="match status" value="1"/>
</dbReference>
<dbReference type="PRINTS" id="PR00153">
    <property type="entry name" value="CSAPPISMRASE"/>
</dbReference>
<dbReference type="EMBL" id="HBIW01009229">
    <property type="protein sequence ID" value="CAE0692432.1"/>
    <property type="molecule type" value="Transcribed_RNA"/>
</dbReference>
<reference evidence="2" key="1">
    <citation type="submission" date="2021-01" db="EMBL/GenBank/DDBJ databases">
        <authorList>
            <person name="Corre E."/>
            <person name="Pelletier E."/>
            <person name="Niang G."/>
            <person name="Scheremetjew M."/>
            <person name="Finn R."/>
            <person name="Kale V."/>
            <person name="Holt S."/>
            <person name="Cochrane G."/>
            <person name="Meng A."/>
            <person name="Brown T."/>
            <person name="Cohen L."/>
        </authorList>
    </citation>
    <scope>NUCLEOTIDE SEQUENCE</scope>
    <source>
        <strain evidence="2">CCMP1756</strain>
    </source>
</reference>
<organism evidence="2">
    <name type="scientific">Pelagomonas calceolata</name>
    <dbReference type="NCBI Taxonomy" id="35677"/>
    <lineage>
        <taxon>Eukaryota</taxon>
        <taxon>Sar</taxon>
        <taxon>Stramenopiles</taxon>
        <taxon>Ochrophyta</taxon>
        <taxon>Pelagophyceae</taxon>
        <taxon>Pelagomonadales</taxon>
        <taxon>Pelagomonadaceae</taxon>
        <taxon>Pelagomonas</taxon>
    </lineage>
</organism>
<accession>A0A7S3ZSM8</accession>
<dbReference type="SUPFAM" id="SSF50891">
    <property type="entry name" value="Cyclophilin-like"/>
    <property type="match status" value="1"/>
</dbReference>
<dbReference type="Proteomes" id="UP000789595">
    <property type="component" value="Unassembled WGS sequence"/>
</dbReference>
<dbReference type="CDD" id="cd00317">
    <property type="entry name" value="cyclophilin"/>
    <property type="match status" value="1"/>
</dbReference>
<feature type="domain" description="PPIase cyclophilin-type" evidence="1">
    <location>
        <begin position="135"/>
        <end position="299"/>
    </location>
</feature>
<dbReference type="InterPro" id="IPR002130">
    <property type="entry name" value="Cyclophilin-type_PPIase_dom"/>
</dbReference>
<dbReference type="PROSITE" id="PS50072">
    <property type="entry name" value="CSA_PPIASE_2"/>
    <property type="match status" value="1"/>
</dbReference>
<dbReference type="GO" id="GO:0005737">
    <property type="term" value="C:cytoplasm"/>
    <property type="evidence" value="ECO:0007669"/>
    <property type="project" value="TreeGrafter"/>
</dbReference>
<gene>
    <name evidence="2" type="ORF">PCAL00307_LOCUS7868</name>
    <name evidence="3" type="ORF">PECAL_3P01940</name>
</gene>
<evidence type="ECO:0000313" key="3">
    <source>
        <dbReference type="EMBL" id="CAH0370316.1"/>
    </source>
</evidence>
<protein>
    <recommendedName>
        <fullName evidence="1">PPIase cyclophilin-type domain-containing protein</fullName>
    </recommendedName>
</protein>
<dbReference type="GO" id="GO:0003755">
    <property type="term" value="F:peptidyl-prolyl cis-trans isomerase activity"/>
    <property type="evidence" value="ECO:0007669"/>
    <property type="project" value="InterPro"/>
</dbReference>